<dbReference type="Pfam" id="PF02021">
    <property type="entry name" value="UPF0102"/>
    <property type="match status" value="1"/>
</dbReference>
<keyword evidence="4" id="KW-1185">Reference proteome</keyword>
<accession>A0ABZ0RCV2</accession>
<dbReference type="Proteomes" id="UP001324993">
    <property type="component" value="Chromosome"/>
</dbReference>
<dbReference type="EMBL" id="CP138858">
    <property type="protein sequence ID" value="WPJ93960.1"/>
    <property type="molecule type" value="Genomic_DNA"/>
</dbReference>
<evidence type="ECO:0000256" key="1">
    <source>
        <dbReference type="ARBA" id="ARBA00006738"/>
    </source>
</evidence>
<dbReference type="HAMAP" id="MF_00048">
    <property type="entry name" value="UPF0102"/>
    <property type="match status" value="1"/>
</dbReference>
<proteinExistence type="inferred from homology"/>
<dbReference type="InterPro" id="IPR011335">
    <property type="entry name" value="Restrct_endonuc-II-like"/>
</dbReference>
<dbReference type="RefSeq" id="WP_319830926.1">
    <property type="nucleotide sequence ID" value="NZ_CP138858.1"/>
</dbReference>
<gene>
    <name evidence="3" type="ORF">SH580_10975</name>
</gene>
<sequence>MSIFNSLRDLFCRRPQKLGPNRSRAERGQFGEDLAADYCRRRLGYRIIARNWRYKRDELDIVCMDSGVLVFVEVRARAAHALVGGYHSIDAHKKRVLLRGCKSYINRLQNPPKHVRFDVIEVSISDEGEGCVRHFGNVPLFSKHYTDQS</sequence>
<evidence type="ECO:0000313" key="3">
    <source>
        <dbReference type="EMBL" id="WPJ93960.1"/>
    </source>
</evidence>
<protein>
    <recommendedName>
        <fullName evidence="2">UPF0102 protein SH580_10975</fullName>
    </recommendedName>
</protein>
<dbReference type="InterPro" id="IPR003509">
    <property type="entry name" value="UPF0102_YraN-like"/>
</dbReference>
<dbReference type="Gene3D" id="3.40.1350.10">
    <property type="match status" value="1"/>
</dbReference>
<dbReference type="PANTHER" id="PTHR34039:SF1">
    <property type="entry name" value="UPF0102 PROTEIN YRAN"/>
    <property type="match status" value="1"/>
</dbReference>
<organism evidence="3 4">
    <name type="scientific">Coraliomargarita algicola</name>
    <dbReference type="NCBI Taxonomy" id="3092156"/>
    <lineage>
        <taxon>Bacteria</taxon>
        <taxon>Pseudomonadati</taxon>
        <taxon>Verrucomicrobiota</taxon>
        <taxon>Opitutia</taxon>
        <taxon>Puniceicoccales</taxon>
        <taxon>Coraliomargaritaceae</taxon>
        <taxon>Coraliomargarita</taxon>
    </lineage>
</organism>
<evidence type="ECO:0000256" key="2">
    <source>
        <dbReference type="HAMAP-Rule" id="MF_00048"/>
    </source>
</evidence>
<dbReference type="PANTHER" id="PTHR34039">
    <property type="entry name" value="UPF0102 PROTEIN YRAN"/>
    <property type="match status" value="1"/>
</dbReference>
<evidence type="ECO:0000313" key="4">
    <source>
        <dbReference type="Proteomes" id="UP001324993"/>
    </source>
</evidence>
<dbReference type="InterPro" id="IPR011856">
    <property type="entry name" value="tRNA_endonuc-like_dom_sf"/>
</dbReference>
<reference evidence="3 4" key="1">
    <citation type="submission" date="2023-11" db="EMBL/GenBank/DDBJ databases">
        <title>Coraliomargarita sp. nov., isolated from marine algae.</title>
        <authorList>
            <person name="Lee J.K."/>
            <person name="Baek J.H."/>
            <person name="Kim J.M."/>
            <person name="Choi D.G."/>
            <person name="Jeon C.O."/>
        </authorList>
    </citation>
    <scope>NUCLEOTIDE SEQUENCE [LARGE SCALE GENOMIC DNA]</scope>
    <source>
        <strain evidence="3 4">J2-16</strain>
    </source>
</reference>
<name>A0ABZ0RCV2_9BACT</name>
<dbReference type="SUPFAM" id="SSF52980">
    <property type="entry name" value="Restriction endonuclease-like"/>
    <property type="match status" value="1"/>
</dbReference>
<comment type="similarity">
    <text evidence="1 2">Belongs to the UPF0102 family.</text>
</comment>